<keyword evidence="3" id="KW-1185">Reference proteome</keyword>
<dbReference type="Proteomes" id="UP000634229">
    <property type="component" value="Unassembled WGS sequence"/>
</dbReference>
<gene>
    <name evidence="2" type="ORF">JK363_29575</name>
</gene>
<evidence type="ECO:0000313" key="2">
    <source>
        <dbReference type="EMBL" id="MBL1100741.1"/>
    </source>
</evidence>
<feature type="region of interest" description="Disordered" evidence="1">
    <location>
        <begin position="1"/>
        <end position="21"/>
    </location>
</feature>
<comment type="caution">
    <text evidence="2">The sequence shown here is derived from an EMBL/GenBank/DDBJ whole genome shotgun (WGS) entry which is preliminary data.</text>
</comment>
<evidence type="ECO:0000313" key="3">
    <source>
        <dbReference type="Proteomes" id="UP000634229"/>
    </source>
</evidence>
<accession>A0ABS1NL14</accession>
<protein>
    <submittedName>
        <fullName evidence="2">Uncharacterized protein</fullName>
    </submittedName>
</protein>
<evidence type="ECO:0000256" key="1">
    <source>
        <dbReference type="SAM" id="MobiDB-lite"/>
    </source>
</evidence>
<dbReference type="EMBL" id="JAERRF010000022">
    <property type="protein sequence ID" value="MBL1100741.1"/>
    <property type="molecule type" value="Genomic_DNA"/>
</dbReference>
<organism evidence="2 3">
    <name type="scientific">Streptomyces coffeae</name>
    <dbReference type="NCBI Taxonomy" id="621382"/>
    <lineage>
        <taxon>Bacteria</taxon>
        <taxon>Bacillati</taxon>
        <taxon>Actinomycetota</taxon>
        <taxon>Actinomycetes</taxon>
        <taxon>Kitasatosporales</taxon>
        <taxon>Streptomycetaceae</taxon>
        <taxon>Streptomyces</taxon>
    </lineage>
</organism>
<name>A0ABS1NL14_9ACTN</name>
<proteinExistence type="predicted"/>
<dbReference type="RefSeq" id="WP_201879553.1">
    <property type="nucleotide sequence ID" value="NZ_JAERRF010000022.1"/>
</dbReference>
<sequence>MDVVERLALASQHPSPDSVRPDTEAFLTRVFPELGAASPPASAIGADRFAVGPGQAVSEDGAVQESREGLLDELREISRDSDGGKDGSRLRRIAEIVELLDGEEAACAWWRHAAQAGDAVALAVVEDIAIEQHHPGERPSVFLDNCSAIPPWGRG</sequence>
<reference evidence="2 3" key="1">
    <citation type="submission" date="2021-01" db="EMBL/GenBank/DDBJ databases">
        <title>WGS of actinomycetes isolated from Thailand.</title>
        <authorList>
            <person name="Thawai C."/>
        </authorList>
    </citation>
    <scope>NUCLEOTIDE SEQUENCE [LARGE SCALE GENOMIC DNA]</scope>
    <source>
        <strain evidence="2 3">CA1R205</strain>
    </source>
</reference>